<dbReference type="SMART" id="SM00354">
    <property type="entry name" value="HTH_LACI"/>
    <property type="match status" value="1"/>
</dbReference>
<dbReference type="PANTHER" id="PTHR30146">
    <property type="entry name" value="LACI-RELATED TRANSCRIPTIONAL REPRESSOR"/>
    <property type="match status" value="1"/>
</dbReference>
<dbReference type="InterPro" id="IPR046335">
    <property type="entry name" value="LacI/GalR-like_sensor"/>
</dbReference>
<dbReference type="EMBL" id="VUNS01000018">
    <property type="protein sequence ID" value="MST98392.1"/>
    <property type="molecule type" value="Genomic_DNA"/>
</dbReference>
<dbReference type="Gene3D" id="3.40.50.2300">
    <property type="match status" value="2"/>
</dbReference>
<dbReference type="SUPFAM" id="SSF53822">
    <property type="entry name" value="Periplasmic binding protein-like I"/>
    <property type="match status" value="1"/>
</dbReference>
<accession>A0A844G671</accession>
<keyword evidence="3" id="KW-0804">Transcription</keyword>
<dbReference type="InterPro" id="IPR010982">
    <property type="entry name" value="Lambda_DNA-bd_dom_sf"/>
</dbReference>
<evidence type="ECO:0000256" key="3">
    <source>
        <dbReference type="ARBA" id="ARBA00023163"/>
    </source>
</evidence>
<dbReference type="CDD" id="cd01392">
    <property type="entry name" value="HTH_LacI"/>
    <property type="match status" value="1"/>
</dbReference>
<evidence type="ECO:0000313" key="5">
    <source>
        <dbReference type="EMBL" id="MST98392.1"/>
    </source>
</evidence>
<dbReference type="Gene3D" id="1.10.260.40">
    <property type="entry name" value="lambda repressor-like DNA-binding domains"/>
    <property type="match status" value="1"/>
</dbReference>
<evidence type="ECO:0000259" key="4">
    <source>
        <dbReference type="PROSITE" id="PS50932"/>
    </source>
</evidence>
<proteinExistence type="predicted"/>
<protein>
    <submittedName>
        <fullName evidence="5">LacI family transcriptional regulator</fullName>
    </submittedName>
</protein>
<dbReference type="Proteomes" id="UP000435649">
    <property type="component" value="Unassembled WGS sequence"/>
</dbReference>
<dbReference type="CDD" id="cd06267">
    <property type="entry name" value="PBP1_LacI_sugar_binding-like"/>
    <property type="match status" value="1"/>
</dbReference>
<organism evidence="5 6">
    <name type="scientific">Victivallis lenta</name>
    <dbReference type="NCBI Taxonomy" id="2606640"/>
    <lineage>
        <taxon>Bacteria</taxon>
        <taxon>Pseudomonadati</taxon>
        <taxon>Lentisphaerota</taxon>
        <taxon>Lentisphaeria</taxon>
        <taxon>Victivallales</taxon>
        <taxon>Victivallaceae</taxon>
        <taxon>Victivallis</taxon>
    </lineage>
</organism>
<dbReference type="Pfam" id="PF00356">
    <property type="entry name" value="LacI"/>
    <property type="match status" value="1"/>
</dbReference>
<keyword evidence="2" id="KW-0238">DNA-binding</keyword>
<keyword evidence="1" id="KW-0805">Transcription regulation</keyword>
<dbReference type="AlphaFoldDB" id="A0A844G671"/>
<gene>
    <name evidence="5" type="ORF">FYJ85_15225</name>
</gene>
<evidence type="ECO:0000313" key="6">
    <source>
        <dbReference type="Proteomes" id="UP000435649"/>
    </source>
</evidence>
<dbReference type="SUPFAM" id="SSF47413">
    <property type="entry name" value="lambda repressor-like DNA-binding domains"/>
    <property type="match status" value="1"/>
</dbReference>
<evidence type="ECO:0000256" key="2">
    <source>
        <dbReference type="ARBA" id="ARBA00023125"/>
    </source>
</evidence>
<dbReference type="Pfam" id="PF13377">
    <property type="entry name" value="Peripla_BP_3"/>
    <property type="match status" value="1"/>
</dbReference>
<comment type="caution">
    <text evidence="5">The sequence shown here is derived from an EMBL/GenBank/DDBJ whole genome shotgun (WGS) entry which is preliminary data.</text>
</comment>
<dbReference type="PANTHER" id="PTHR30146:SF109">
    <property type="entry name" value="HTH-TYPE TRANSCRIPTIONAL REGULATOR GALS"/>
    <property type="match status" value="1"/>
</dbReference>
<dbReference type="GO" id="GO:0003700">
    <property type="term" value="F:DNA-binding transcription factor activity"/>
    <property type="evidence" value="ECO:0007669"/>
    <property type="project" value="TreeGrafter"/>
</dbReference>
<reference evidence="5 6" key="1">
    <citation type="submission" date="2019-08" db="EMBL/GenBank/DDBJ databases">
        <title>In-depth cultivation of the pig gut microbiome towards novel bacterial diversity and tailored functional studies.</title>
        <authorList>
            <person name="Wylensek D."/>
            <person name="Hitch T.C.A."/>
            <person name="Clavel T."/>
        </authorList>
    </citation>
    <scope>NUCLEOTIDE SEQUENCE [LARGE SCALE GENOMIC DNA]</scope>
    <source>
        <strain evidence="5 6">BBE-744-WT-12</strain>
    </source>
</reference>
<dbReference type="PROSITE" id="PS50932">
    <property type="entry name" value="HTH_LACI_2"/>
    <property type="match status" value="1"/>
</dbReference>
<keyword evidence="6" id="KW-1185">Reference proteome</keyword>
<evidence type="ECO:0000256" key="1">
    <source>
        <dbReference type="ARBA" id="ARBA00023015"/>
    </source>
</evidence>
<dbReference type="InterPro" id="IPR028082">
    <property type="entry name" value="Peripla_BP_I"/>
</dbReference>
<dbReference type="InterPro" id="IPR000843">
    <property type="entry name" value="HTH_LacI"/>
</dbReference>
<name>A0A844G671_9BACT</name>
<dbReference type="RefSeq" id="WP_106053390.1">
    <property type="nucleotide sequence ID" value="NZ_CALXOB010000049.1"/>
</dbReference>
<dbReference type="GO" id="GO:0000976">
    <property type="term" value="F:transcription cis-regulatory region binding"/>
    <property type="evidence" value="ECO:0007669"/>
    <property type="project" value="TreeGrafter"/>
</dbReference>
<dbReference type="PROSITE" id="PS00356">
    <property type="entry name" value="HTH_LACI_1"/>
    <property type="match status" value="1"/>
</dbReference>
<sequence length="348" mass="39003">MKRVCLKDVAEAAGVSAVTASIVLNGGSTRSRARVGAARQEEIRRIAAELGYRASAAARILKCKELNDIGLLFFENAQNIREHVGFTDLNIQFTRTCRELGIRCQVDWFDSLHHPDELPGLLTDGLVGGLLIAGNPNGESERFLREQCRMPFVRIEEPGEYSVMFDPAPALREALEYLAATGHRRLGFVNGPARFQRYRHIRGIVASETARLGMESPQEFYYEAEPYEDFSVDAVLAERRLMDCGEPPDAVLVSSAVLGKAFVSLLQQRGLRVPLDVGVVCFEATDWDALKFVPRLTAVEYDYTEIAARAVRMLQELMKSGTVREPRLLVPERFTVRDTVIDRRGRKQ</sequence>
<feature type="domain" description="HTH lacI-type" evidence="4">
    <location>
        <begin position="6"/>
        <end position="63"/>
    </location>
</feature>